<feature type="domain" description="Tyr recombinase" evidence="5">
    <location>
        <begin position="198"/>
        <end position="385"/>
    </location>
</feature>
<keyword evidence="7" id="KW-1185">Reference proteome</keyword>
<evidence type="ECO:0000313" key="7">
    <source>
        <dbReference type="Proteomes" id="UP000503308"/>
    </source>
</evidence>
<dbReference type="InterPro" id="IPR050808">
    <property type="entry name" value="Phage_Integrase"/>
</dbReference>
<evidence type="ECO:0000256" key="3">
    <source>
        <dbReference type="ARBA" id="ARBA00023125"/>
    </source>
</evidence>
<dbReference type="Pfam" id="PF00589">
    <property type="entry name" value="Phage_integrase"/>
    <property type="match status" value="1"/>
</dbReference>
<dbReference type="PANTHER" id="PTHR30629">
    <property type="entry name" value="PROPHAGE INTEGRASE"/>
    <property type="match status" value="1"/>
</dbReference>
<accession>A0A858SPJ2</accession>
<dbReference type="GO" id="GO:0015074">
    <property type="term" value="P:DNA integration"/>
    <property type="evidence" value="ECO:0007669"/>
    <property type="project" value="UniProtKB-KW"/>
</dbReference>
<comment type="similarity">
    <text evidence="1">Belongs to the 'phage' integrase family.</text>
</comment>
<dbReference type="AlphaFoldDB" id="A0A858SPJ2"/>
<dbReference type="InterPro" id="IPR010998">
    <property type="entry name" value="Integrase_recombinase_N"/>
</dbReference>
<dbReference type="InterPro" id="IPR013762">
    <property type="entry name" value="Integrase-like_cat_sf"/>
</dbReference>
<dbReference type="PROSITE" id="PS51898">
    <property type="entry name" value="TYR_RECOMBINASE"/>
    <property type="match status" value="1"/>
</dbReference>
<evidence type="ECO:0000256" key="1">
    <source>
        <dbReference type="ARBA" id="ARBA00008857"/>
    </source>
</evidence>
<dbReference type="PANTHER" id="PTHR30629:SF2">
    <property type="entry name" value="PROPHAGE INTEGRASE INTS-RELATED"/>
    <property type="match status" value="1"/>
</dbReference>
<dbReference type="CDD" id="cd00801">
    <property type="entry name" value="INT_P4_C"/>
    <property type="match status" value="1"/>
</dbReference>
<organism evidence="6 7">
    <name type="scientific">Roseobacter ponti</name>
    <dbReference type="NCBI Taxonomy" id="1891787"/>
    <lineage>
        <taxon>Bacteria</taxon>
        <taxon>Pseudomonadati</taxon>
        <taxon>Pseudomonadota</taxon>
        <taxon>Alphaproteobacteria</taxon>
        <taxon>Rhodobacterales</taxon>
        <taxon>Roseobacteraceae</taxon>
        <taxon>Roseobacter</taxon>
    </lineage>
</organism>
<sequence length="409" mass="45189">MAKAFTAKFIEGVKPTATRREIPDPAFKGLYLVVQPSGRKSWATRYQLAGRHRKLTLGKYPAISLADARKAAGHAVTSIEAGIDPADAKLARKAAPDRDTVKVLVEQYAAQHLSTLKRGHDAKRALEIYVVTQWGHRRVQSLARRDVRGLLDRIAAEGKKTTANRVRAYFNAFCVWLIERDVIEHNPVTGTKPFKEQSRDRILTDDELRWLLIACGQIAEPWGNLTRALILTGQRLREVAEMTVDEVTGDLWTLPASRTKNGQAHEVPLSGAAMEAIMRADRVPSRNGLLFTTTGQTPVSGFSKGHARIVRQMQAVADADRAEAVTIPRWTFHDLRRTTATGLARLGTPVRITEAVINHTSGTSAGVVGIYQRYDFGPEKRGALEAWSRHCNQLVNGVDDNVVQISAAQ</sequence>
<dbReference type="Gene3D" id="3.30.160.390">
    <property type="entry name" value="Integrase, DNA-binding domain"/>
    <property type="match status" value="1"/>
</dbReference>
<dbReference type="InterPro" id="IPR011010">
    <property type="entry name" value="DNA_brk_join_enz"/>
</dbReference>
<name>A0A858SPJ2_9RHOB</name>
<evidence type="ECO:0000259" key="5">
    <source>
        <dbReference type="PROSITE" id="PS51898"/>
    </source>
</evidence>
<dbReference type="Pfam" id="PF13356">
    <property type="entry name" value="Arm-DNA-bind_3"/>
    <property type="match status" value="1"/>
</dbReference>
<dbReference type="GO" id="GO:0003677">
    <property type="term" value="F:DNA binding"/>
    <property type="evidence" value="ECO:0007669"/>
    <property type="project" value="UniProtKB-KW"/>
</dbReference>
<dbReference type="InterPro" id="IPR002104">
    <property type="entry name" value="Integrase_catalytic"/>
</dbReference>
<protein>
    <submittedName>
        <fullName evidence="6">Integrase arm-type DNA-binding domain-containing protein</fullName>
    </submittedName>
</protein>
<dbReference type="Gene3D" id="1.10.443.10">
    <property type="entry name" value="Intergrase catalytic core"/>
    <property type="match status" value="1"/>
</dbReference>
<proteinExistence type="inferred from homology"/>
<dbReference type="SUPFAM" id="SSF56349">
    <property type="entry name" value="DNA breaking-rejoining enzymes"/>
    <property type="match status" value="1"/>
</dbReference>
<dbReference type="InterPro" id="IPR053876">
    <property type="entry name" value="Phage_int_M"/>
</dbReference>
<evidence type="ECO:0000313" key="6">
    <source>
        <dbReference type="EMBL" id="QJF50694.1"/>
    </source>
</evidence>
<keyword evidence="3 6" id="KW-0238">DNA-binding</keyword>
<dbReference type="EMBL" id="CP048788">
    <property type="protein sequence ID" value="QJF50694.1"/>
    <property type="molecule type" value="Genomic_DNA"/>
</dbReference>
<dbReference type="KEGG" id="rpon:G3256_05745"/>
<dbReference type="InterPro" id="IPR025166">
    <property type="entry name" value="Integrase_DNA_bind_dom"/>
</dbReference>
<reference evidence="6 7" key="1">
    <citation type="submission" date="2020-02" db="EMBL/GenBank/DDBJ databases">
        <title>Genome sequence of Roseobacter ponti.</title>
        <authorList>
            <person name="Hollensteiner J."/>
            <person name="Schneider D."/>
            <person name="Poehlein A."/>
            <person name="Daniel R."/>
        </authorList>
    </citation>
    <scope>NUCLEOTIDE SEQUENCE [LARGE SCALE GENOMIC DNA]</scope>
    <source>
        <strain evidence="6 7">DSM 106830</strain>
    </source>
</reference>
<dbReference type="Pfam" id="PF22022">
    <property type="entry name" value="Phage_int_M"/>
    <property type="match status" value="1"/>
</dbReference>
<gene>
    <name evidence="6" type="ORF">G3256_05745</name>
</gene>
<evidence type="ECO:0000256" key="4">
    <source>
        <dbReference type="ARBA" id="ARBA00023172"/>
    </source>
</evidence>
<dbReference type="Proteomes" id="UP000503308">
    <property type="component" value="Chromosome"/>
</dbReference>
<dbReference type="RefSeq" id="WP_169639910.1">
    <property type="nucleotide sequence ID" value="NZ_CP048788.1"/>
</dbReference>
<dbReference type="InterPro" id="IPR038488">
    <property type="entry name" value="Integrase_DNA-bd_sf"/>
</dbReference>
<dbReference type="Gene3D" id="1.10.150.130">
    <property type="match status" value="1"/>
</dbReference>
<dbReference type="GO" id="GO:0006310">
    <property type="term" value="P:DNA recombination"/>
    <property type="evidence" value="ECO:0007669"/>
    <property type="project" value="UniProtKB-KW"/>
</dbReference>
<keyword evidence="2" id="KW-0229">DNA integration</keyword>
<keyword evidence="4" id="KW-0233">DNA recombination</keyword>
<evidence type="ECO:0000256" key="2">
    <source>
        <dbReference type="ARBA" id="ARBA00022908"/>
    </source>
</evidence>